<evidence type="ECO:0000256" key="9">
    <source>
        <dbReference type="SAM" id="Phobius"/>
    </source>
</evidence>
<feature type="transmembrane region" description="Helical" evidence="9">
    <location>
        <begin position="206"/>
        <end position="227"/>
    </location>
</feature>
<dbReference type="GO" id="GO:0005242">
    <property type="term" value="F:inward rectifier potassium channel activity"/>
    <property type="evidence" value="ECO:0007669"/>
    <property type="project" value="InterPro"/>
</dbReference>
<feature type="region of interest" description="Disordered" evidence="8">
    <location>
        <begin position="324"/>
        <end position="559"/>
    </location>
</feature>
<protein>
    <submittedName>
        <fullName evidence="10">Uncharacterized protein</fullName>
    </submittedName>
</protein>
<keyword evidence="7 9" id="KW-0812">Transmembrane</keyword>
<reference evidence="11" key="2">
    <citation type="journal article" date="2021" name="Sci. Data">
        <title>Chromosome-scale genome sequencing, assembly and annotation of six genomes from subfamily Leishmaniinae.</title>
        <authorList>
            <person name="Almutairi H."/>
            <person name="Urbaniak M.D."/>
            <person name="Bates M.D."/>
            <person name="Jariyapan N."/>
            <person name="Kwakye-Nuako G."/>
            <person name="Thomaz Soccol V."/>
            <person name="Al-Salem W.S."/>
            <person name="Dillon R.J."/>
            <person name="Bates P.A."/>
            <person name="Gatherer D."/>
        </authorList>
    </citation>
    <scope>NUCLEOTIDE SEQUENCE [LARGE SCALE GENOMIC DNA]</scope>
</reference>
<keyword evidence="4 7" id="KW-0630">Potassium</keyword>
<keyword evidence="3 7" id="KW-0851">Voltage-gated channel</keyword>
<dbReference type="GO" id="GO:0005886">
    <property type="term" value="C:plasma membrane"/>
    <property type="evidence" value="ECO:0007669"/>
    <property type="project" value="TreeGrafter"/>
</dbReference>
<organism evidence="10 11">
    <name type="scientific">Leishmania orientalis</name>
    <dbReference type="NCBI Taxonomy" id="2249476"/>
    <lineage>
        <taxon>Eukaryota</taxon>
        <taxon>Discoba</taxon>
        <taxon>Euglenozoa</taxon>
        <taxon>Kinetoplastea</taxon>
        <taxon>Metakinetoplastina</taxon>
        <taxon>Trypanosomatida</taxon>
        <taxon>Trypanosomatidae</taxon>
        <taxon>Leishmaniinae</taxon>
        <taxon>Leishmania</taxon>
    </lineage>
</organism>
<dbReference type="SUPFAM" id="SSF81296">
    <property type="entry name" value="E set domains"/>
    <property type="match status" value="1"/>
</dbReference>
<keyword evidence="2 7" id="KW-0633">Potassium transport</keyword>
<dbReference type="EMBL" id="JAFHLR010000009">
    <property type="protein sequence ID" value="KAG5486034.1"/>
    <property type="molecule type" value="Genomic_DNA"/>
</dbReference>
<feature type="transmembrane region" description="Helical" evidence="9">
    <location>
        <begin position="164"/>
        <end position="185"/>
    </location>
</feature>
<comment type="caution">
    <text evidence="10">The sequence shown here is derived from an EMBL/GenBank/DDBJ whole genome shotgun (WGS) entry which is preliminary data.</text>
</comment>
<dbReference type="InterPro" id="IPR014756">
    <property type="entry name" value="Ig_E-set"/>
</dbReference>
<feature type="compositionally biased region" description="Basic residues" evidence="8">
    <location>
        <begin position="357"/>
        <end position="368"/>
    </location>
</feature>
<evidence type="ECO:0000256" key="5">
    <source>
        <dbReference type="ARBA" id="ARBA00023065"/>
    </source>
</evidence>
<evidence type="ECO:0000256" key="6">
    <source>
        <dbReference type="ARBA" id="ARBA00023303"/>
    </source>
</evidence>
<keyword evidence="11" id="KW-1185">Reference proteome</keyword>
<evidence type="ECO:0000256" key="1">
    <source>
        <dbReference type="ARBA" id="ARBA00022448"/>
    </source>
</evidence>
<accession>A0A836KSU4</accession>
<evidence type="ECO:0000256" key="2">
    <source>
        <dbReference type="ARBA" id="ARBA00022538"/>
    </source>
</evidence>
<keyword evidence="9" id="KW-0472">Membrane</keyword>
<dbReference type="GO" id="GO:1990573">
    <property type="term" value="P:potassium ion import across plasma membrane"/>
    <property type="evidence" value="ECO:0007669"/>
    <property type="project" value="TreeGrafter"/>
</dbReference>
<dbReference type="GO" id="GO:0034702">
    <property type="term" value="C:monoatomic ion channel complex"/>
    <property type="evidence" value="ECO:0007669"/>
    <property type="project" value="UniProtKB-KW"/>
</dbReference>
<keyword evidence="1 7" id="KW-0813">Transport</keyword>
<dbReference type="Gene3D" id="2.60.40.1400">
    <property type="entry name" value="G protein-activated inward rectifier potassium channel 1"/>
    <property type="match status" value="1"/>
</dbReference>
<evidence type="ECO:0000313" key="10">
    <source>
        <dbReference type="EMBL" id="KAG5486034.1"/>
    </source>
</evidence>
<dbReference type="Proteomes" id="UP000674143">
    <property type="component" value="Unassembled WGS sequence"/>
</dbReference>
<dbReference type="PANTHER" id="PTHR11767">
    <property type="entry name" value="INWARD RECTIFIER POTASSIUM CHANNEL"/>
    <property type="match status" value="1"/>
</dbReference>
<dbReference type="InterPro" id="IPR016449">
    <property type="entry name" value="K_chnl_inward-rec_Kir"/>
</dbReference>
<dbReference type="KEGG" id="loi:92362588"/>
<dbReference type="PANTHER" id="PTHR11767:SF102">
    <property type="entry name" value="INWARDLY RECTIFYING POTASSIUM CHANNEL 1, ISOFORM F"/>
    <property type="match status" value="1"/>
</dbReference>
<keyword evidence="5 7" id="KW-0406">Ion transport</keyword>
<feature type="transmembrane region" description="Helical" evidence="9">
    <location>
        <begin position="133"/>
        <end position="158"/>
    </location>
</feature>
<dbReference type="InterPro" id="IPR013518">
    <property type="entry name" value="K_chnl_inward-rec_Kir_cyto"/>
</dbReference>
<dbReference type="GeneID" id="92362588"/>
<evidence type="ECO:0000256" key="4">
    <source>
        <dbReference type="ARBA" id="ARBA00022958"/>
    </source>
</evidence>
<proteinExistence type="inferred from homology"/>
<reference evidence="11" key="1">
    <citation type="journal article" date="2021" name="Microbiol. Resour. Announc.">
        <title>LGAAP: Leishmaniinae Genome Assembly and Annotation Pipeline.</title>
        <authorList>
            <person name="Almutairi H."/>
            <person name="Urbaniak M.D."/>
            <person name="Bates M.D."/>
            <person name="Jariyapan N."/>
            <person name="Kwakye-Nuako G."/>
            <person name="Thomaz-Soccol V."/>
            <person name="Al-Salem W.S."/>
            <person name="Dillon R.J."/>
            <person name="Bates P.A."/>
            <person name="Gatherer D."/>
        </authorList>
    </citation>
    <scope>NUCLEOTIDE SEQUENCE [LARGE SCALE GENOMIC DNA]</scope>
</reference>
<keyword evidence="6 7" id="KW-0407">Ion channel</keyword>
<keyword evidence="9" id="KW-1133">Transmembrane helix</keyword>
<dbReference type="AlphaFoldDB" id="A0A836KSU4"/>
<comment type="subcellular location">
    <subcellularLocation>
        <location evidence="7">Membrane</location>
        <topology evidence="7">Multi-pass membrane protein</topology>
    </subcellularLocation>
</comment>
<feature type="compositionally biased region" description="Polar residues" evidence="8">
    <location>
        <begin position="534"/>
        <end position="547"/>
    </location>
</feature>
<feature type="compositionally biased region" description="Basic and acidic residues" evidence="8">
    <location>
        <begin position="381"/>
        <end position="398"/>
    </location>
</feature>
<comment type="similarity">
    <text evidence="7">Belongs to the inward rectifier-type potassium channel (TC 1.A.2.1) family.</text>
</comment>
<evidence type="ECO:0000256" key="8">
    <source>
        <dbReference type="SAM" id="MobiDB-lite"/>
    </source>
</evidence>
<name>A0A836KSU4_9TRYP</name>
<sequence length="739" mass="80285">MLRGVSLVPQQRGVKGPQELPSELKNALLGGPAYKVPPDYGSAGGSGADLVLVSSPLLSRRTGDTPKRPSRGRAPSSLVSRLFRAGEHRYSTGLTGQVPVFDYDGRLTTRQIGVNTFSFRSLSLFYFFRSQPWMALITYSIVLYLIIVLLIAAVYYAWGMVCGAGMNVVSAIYFTVVSLAANGGYMGEDGETMTDATHVCYRGRTAIVMVCSYVNIVFVGLVAALVVSKAEYAGKLGHRVVFSDFCTLASIPGRVDQWRLVFRIANVDNHIPLALGKLRLFCVTAEPLKDYHIRQQQQQQQHQAFQHSNRGKWLARSMWGSIHQLLPGMEPDGGSGGRQQQQMAVPTAEVSDNRRDARARKRRGKGRSQRYSAPAPLVSHDSARSGSRGDKGELARAQRHERRRTQRNQQPRKSGTGGRTEEANLSGRQRGRRSGGPPSLQQSQGVRYNESQGDRSASSGSSRSLSNASLSSDTYTLSTSAASSGLSSGSGVSSTGARRKTLPGDKASSQSRLAADKTDSANLCGNSKEKISLDASSSVAETRSAPSSAAAGKRSQLPIGIPEPAVSVPMQRHFPDEDGGNAMQRAHLCVEEMRWTCAGETYLDRGESGQLSLWYPAEIIHIIDERSPLHPFLEPPHVAASLCSGGSSAEVPCGLACRADIPQRHFQIVAVFDATEMESGSTITAKRTYTTENIVANYRFSDRLVHIHPETNEVLLDFHYFNALLPMSLVEPSTTDSDM</sequence>
<evidence type="ECO:0000313" key="11">
    <source>
        <dbReference type="Proteomes" id="UP000674143"/>
    </source>
</evidence>
<feature type="compositionally biased region" description="Low complexity" evidence="8">
    <location>
        <begin position="454"/>
        <end position="496"/>
    </location>
</feature>
<dbReference type="GO" id="GO:0034765">
    <property type="term" value="P:regulation of monoatomic ion transmembrane transport"/>
    <property type="evidence" value="ECO:0007669"/>
    <property type="project" value="TreeGrafter"/>
</dbReference>
<gene>
    <name evidence="10" type="ORF">LSCM4_06740</name>
</gene>
<evidence type="ECO:0000256" key="3">
    <source>
        <dbReference type="ARBA" id="ARBA00022882"/>
    </source>
</evidence>
<evidence type="ECO:0000256" key="7">
    <source>
        <dbReference type="RuleBase" id="RU003822"/>
    </source>
</evidence>
<dbReference type="RefSeq" id="XP_067065365.1">
    <property type="nucleotide sequence ID" value="XM_067208654.1"/>
</dbReference>